<evidence type="ECO:0008006" key="4">
    <source>
        <dbReference type="Google" id="ProtNLM"/>
    </source>
</evidence>
<dbReference type="CDD" id="cd00048">
    <property type="entry name" value="DSRM_SF"/>
    <property type="match status" value="1"/>
</dbReference>
<organism evidence="2 3">
    <name type="scientific">Rhizophagus clarus</name>
    <dbReference type="NCBI Taxonomy" id="94130"/>
    <lineage>
        <taxon>Eukaryota</taxon>
        <taxon>Fungi</taxon>
        <taxon>Fungi incertae sedis</taxon>
        <taxon>Mucoromycota</taxon>
        <taxon>Glomeromycotina</taxon>
        <taxon>Glomeromycetes</taxon>
        <taxon>Glomerales</taxon>
        <taxon>Glomeraceae</taxon>
        <taxon>Rhizophagus</taxon>
    </lineage>
</organism>
<feature type="compositionally biased region" description="Low complexity" evidence="1">
    <location>
        <begin position="247"/>
        <end position="265"/>
    </location>
</feature>
<sequence>MYSLSRSVNYIDNNGFSNLPAKNNNINVANNLPINNDVLRAISNSSSNLLTKNMATNFGSSGPSNLSVNNIFNNTICCNNGGNTSNLPAKNNVSQAVNICSSGSSGDSSNLLVNNNIFNSTSYVNSSSFPNILEEKSSNIPATKVLEEMYKTLELEIPPVFTFRQEVITQNYFCSAGFMNKWYDTEKAFSSQEIAREVAAQNLLKIIMTSREYENYLQTKEKQGTIQQANVGRLSNLLKNLHISPVTPSTPNTPNTPNTPDLPDTFSTPVASVMPEIMKRKKKKIKGRNNPNNFGKLRKGNKQPFPPRATIQKLSKRQRKKLNRQFKMQKAIGKQDAAQSIFCPIPVSRQESKPKKVKFDDKILILGQDVIPKPSKPNGSKVLKGIMSKKNQNSYQYDQISNESITYQMLVKEFLEKDNICLPPSKFLDEFCIISNIPKPNYDFYNDGYGNYIAEILVGDVKYIGERVYCYIEEAQECVAEIAFNLLYAKSDGYTKMKFKERLSFASLDRSLDMPDMLMPDMPSEAAASFGLPQQRHESYIPSYPNYNNSCMQQFGVPPSPLPTTFYDIPMEHSRPTFNTFGSNPPSTPSSVSNLDNTQQIRQEVSNQYIQAESKSSNANLAVPQQQNESITPYVLDKLAEERGWGVIDYQYSKTLKGYKCTCHVRKLKFTSNPCADKNTAKNQAAKIALLALPEYSDCEI</sequence>
<evidence type="ECO:0000256" key="1">
    <source>
        <dbReference type="SAM" id="MobiDB-lite"/>
    </source>
</evidence>
<gene>
    <name evidence="2" type="ORF">RclHR1_01520026</name>
</gene>
<proteinExistence type="predicted"/>
<dbReference type="EMBL" id="BEXD01000580">
    <property type="protein sequence ID" value="GBB88641.1"/>
    <property type="molecule type" value="Genomic_DNA"/>
</dbReference>
<accession>A0A2Z6QVA7</accession>
<name>A0A2Z6QVA7_9GLOM</name>
<dbReference type="SUPFAM" id="SSF54768">
    <property type="entry name" value="dsRNA-binding domain-like"/>
    <property type="match status" value="2"/>
</dbReference>
<protein>
    <recommendedName>
        <fullName evidence="4">DRBM domain-containing protein</fullName>
    </recommendedName>
</protein>
<evidence type="ECO:0000313" key="2">
    <source>
        <dbReference type="EMBL" id="GBB88641.1"/>
    </source>
</evidence>
<dbReference type="Proteomes" id="UP000247702">
    <property type="component" value="Unassembled WGS sequence"/>
</dbReference>
<feature type="region of interest" description="Disordered" evidence="1">
    <location>
        <begin position="243"/>
        <end position="316"/>
    </location>
</feature>
<reference evidence="2 3" key="1">
    <citation type="submission" date="2017-11" db="EMBL/GenBank/DDBJ databases">
        <title>The genome of Rhizophagus clarus HR1 reveals common genetic basis of auxotrophy among arbuscular mycorrhizal fungi.</title>
        <authorList>
            <person name="Kobayashi Y."/>
        </authorList>
    </citation>
    <scope>NUCLEOTIDE SEQUENCE [LARGE SCALE GENOMIC DNA]</scope>
    <source>
        <strain evidence="2 3">HR1</strain>
    </source>
</reference>
<dbReference type="Gene3D" id="3.30.160.20">
    <property type="match status" value="1"/>
</dbReference>
<keyword evidence="3" id="KW-1185">Reference proteome</keyword>
<evidence type="ECO:0000313" key="3">
    <source>
        <dbReference type="Proteomes" id="UP000247702"/>
    </source>
</evidence>
<dbReference type="AlphaFoldDB" id="A0A2Z6QVA7"/>
<comment type="caution">
    <text evidence="2">The sequence shown here is derived from an EMBL/GenBank/DDBJ whole genome shotgun (WGS) entry which is preliminary data.</text>
</comment>